<protein>
    <recommendedName>
        <fullName evidence="15">Glutamine amidotransferase type-2 domain-containing protein</fullName>
    </recommendedName>
</protein>
<comment type="cofactor">
    <cofactor evidence="1">
        <name>FMN</name>
        <dbReference type="ChEBI" id="CHEBI:58210"/>
    </cofactor>
</comment>
<dbReference type="InterPro" id="IPR006982">
    <property type="entry name" value="Glu_synth_centr_N"/>
</dbReference>
<dbReference type="Gene3D" id="3.20.20.70">
    <property type="entry name" value="Aldolase class I"/>
    <property type="match status" value="2"/>
</dbReference>
<evidence type="ECO:0000256" key="9">
    <source>
        <dbReference type="ARBA" id="ARBA00023002"/>
    </source>
</evidence>
<keyword evidence="7" id="KW-0479">Metal-binding</keyword>
<proteinExistence type="inferred from homology"/>
<reference evidence="16" key="1">
    <citation type="submission" date="2018-05" db="EMBL/GenBank/DDBJ databases">
        <authorList>
            <person name="Lanie J.A."/>
            <person name="Ng W.-L."/>
            <person name="Kazmierczak K.M."/>
            <person name="Andrzejewski T.M."/>
            <person name="Davidsen T.M."/>
            <person name="Wayne K.J."/>
            <person name="Tettelin H."/>
            <person name="Glass J.I."/>
            <person name="Rusch D."/>
            <person name="Podicherti R."/>
            <person name="Tsui H.-C.T."/>
            <person name="Winkler M.E."/>
        </authorList>
    </citation>
    <scope>NUCLEOTIDE SEQUENCE</scope>
</reference>
<evidence type="ECO:0000256" key="13">
    <source>
        <dbReference type="ARBA" id="ARBA00023291"/>
    </source>
</evidence>
<keyword evidence="11" id="KW-0411">Iron-sulfur</keyword>
<evidence type="ECO:0000256" key="10">
    <source>
        <dbReference type="ARBA" id="ARBA00023004"/>
    </source>
</evidence>
<evidence type="ECO:0000256" key="7">
    <source>
        <dbReference type="ARBA" id="ARBA00022723"/>
    </source>
</evidence>
<dbReference type="GO" id="GO:0046872">
    <property type="term" value="F:metal ion binding"/>
    <property type="evidence" value="ECO:0007669"/>
    <property type="project" value="UniProtKB-KW"/>
</dbReference>
<keyword evidence="5" id="KW-0285">Flavoprotein</keyword>
<evidence type="ECO:0000256" key="14">
    <source>
        <dbReference type="ARBA" id="ARBA00029440"/>
    </source>
</evidence>
<dbReference type="PANTHER" id="PTHR11938:SF133">
    <property type="entry name" value="GLUTAMATE SYNTHASE (NADH)"/>
    <property type="match status" value="1"/>
</dbReference>
<sequence length="973" mass="110397">MKLYKKNLKKLINSKVYHPNMEHDACGVGLVVSTEGKKSRKIVEYGIEALKAVWHRGAVDADGKTGDGAGIHVEISRDFFKEKIENYGRKYDGGEICVGMIFLPRNDYNAQEKCKTLIETELLNNNFYIYRWRQVPINTSVLGVKAELTRPEIVQVIFKSNDKKLKFKELERQLYVIRRTVEKKALNSRLKDFYICSFSSKSIIYKGMFLAETLSDFYPDLHDERFISRFAIFHQRYSTNTFPSWDLAQPFRALAHNGEINTLKGNINWMKVHEQEMNSELFKEMENLKPVINSGNSDSAALDNVFELLNRSGHPAPLAKLMLIPDAWSKKSKTLPKSHQQLFNFLNSVIEPWDGPAAIAATDNDWAIVANDRNGLRPLRYIVTNDKLLFAGSETGMVSLEENKIIRKGRLGPGQIIGIKLDKGRVYQNAEIKNYLAKEYKHFNNQIIDLDKKFYVKNEKRLFSGEELRKRQYVFGLSIEDLELILHPMVEDCKEATGSMGDDTPVAVLSDRYRPLNHYFRQNFSQVTNPPIDSLRENKVMSLKTRFGDMGNILDFNNLTEENIYVLDSPILSNSQFLKFKEYFDKSFTIIDCTFEKTSTLKKALDNIINLSEIAVREGIKQIILTDKNLNENKIPIPMLLAVGAINSYLIKMKLRAYVSLNIQTGEALDTHSYATLLGAGATTINPYLALDTIHQRYEKKLFGKLTIDECIKRYIQSVNNGLLKIMSKMGISVLSSYRGGGNFETVGLSRTIVSEFFPGITSKISGIGISGIEKKIREIHEQAFKENISVLPIGGIYKYRKNGETHQYQGNLIHMLQHAVTHKSFETYKKYAKAIYDLPPINLRDLIDFKKKYKNNSIDISQVEETKEILKRFGSGSMSHGALSQEAHETLAIGMNRIKGASCSGEGGEDSKRFKVLENGDCSNSRVKQIASARFGVTIDYLNNCNEIEIKIAQGAKPGEGGQLPGFKVTKD</sequence>
<evidence type="ECO:0000256" key="6">
    <source>
        <dbReference type="ARBA" id="ARBA00022643"/>
    </source>
</evidence>
<dbReference type="CDD" id="cd00713">
    <property type="entry name" value="GltS"/>
    <property type="match status" value="1"/>
</dbReference>
<dbReference type="InterPro" id="IPR050711">
    <property type="entry name" value="ET-N_metabolism_enzyme"/>
</dbReference>
<dbReference type="Pfam" id="PF04898">
    <property type="entry name" value="Glu_syn_central"/>
    <property type="match status" value="1"/>
</dbReference>
<evidence type="ECO:0000256" key="12">
    <source>
        <dbReference type="ARBA" id="ARBA00023164"/>
    </source>
</evidence>
<keyword evidence="12" id="KW-0314">Glutamate biosynthesis</keyword>
<comment type="cofactor">
    <cofactor evidence="2">
        <name>[3Fe-4S] cluster</name>
        <dbReference type="ChEBI" id="CHEBI:21137"/>
    </cofactor>
</comment>
<accession>A0A381U346</accession>
<dbReference type="Gene3D" id="3.60.20.10">
    <property type="entry name" value="Glutamine Phosphoribosylpyrophosphate, subunit 1, domain 1"/>
    <property type="match status" value="1"/>
</dbReference>
<evidence type="ECO:0000313" key="16">
    <source>
        <dbReference type="EMBL" id="SVA22665.1"/>
    </source>
</evidence>
<dbReference type="Pfam" id="PF01645">
    <property type="entry name" value="Glu_synthase"/>
    <property type="match status" value="1"/>
</dbReference>
<dbReference type="GO" id="GO:0019676">
    <property type="term" value="P:ammonia assimilation cycle"/>
    <property type="evidence" value="ECO:0007669"/>
    <property type="project" value="TreeGrafter"/>
</dbReference>
<dbReference type="GO" id="GO:0006537">
    <property type="term" value="P:glutamate biosynthetic process"/>
    <property type="evidence" value="ECO:0007669"/>
    <property type="project" value="UniProtKB-KW"/>
</dbReference>
<dbReference type="SUPFAM" id="SSF51395">
    <property type="entry name" value="FMN-linked oxidoreductases"/>
    <property type="match status" value="1"/>
</dbReference>
<keyword evidence="10" id="KW-0408">Iron</keyword>
<dbReference type="AlphaFoldDB" id="A0A381U346"/>
<dbReference type="EMBL" id="UINC01005649">
    <property type="protein sequence ID" value="SVA22665.1"/>
    <property type="molecule type" value="Genomic_DNA"/>
</dbReference>
<keyword evidence="8" id="KW-0315">Glutamine amidotransferase</keyword>
<dbReference type="GO" id="GO:0051538">
    <property type="term" value="F:3 iron, 4 sulfur cluster binding"/>
    <property type="evidence" value="ECO:0007669"/>
    <property type="project" value="UniProtKB-KW"/>
</dbReference>
<evidence type="ECO:0000256" key="11">
    <source>
        <dbReference type="ARBA" id="ARBA00023014"/>
    </source>
</evidence>
<dbReference type="InterPro" id="IPR002932">
    <property type="entry name" value="Glu_synthdom"/>
</dbReference>
<dbReference type="PANTHER" id="PTHR11938">
    <property type="entry name" value="FAD NADPH DEHYDROGENASE/OXIDOREDUCTASE"/>
    <property type="match status" value="1"/>
</dbReference>
<dbReference type="SUPFAM" id="SSF56235">
    <property type="entry name" value="N-terminal nucleophile aminohydrolases (Ntn hydrolases)"/>
    <property type="match status" value="1"/>
</dbReference>
<dbReference type="PROSITE" id="PS51278">
    <property type="entry name" value="GATASE_TYPE_2"/>
    <property type="match status" value="1"/>
</dbReference>
<comment type="similarity">
    <text evidence="3">Belongs to the glutamate synthase family.</text>
</comment>
<comment type="pathway">
    <text evidence="14">Amino-acid biosynthesis.</text>
</comment>
<dbReference type="Pfam" id="PF00310">
    <property type="entry name" value="GATase_2"/>
    <property type="match status" value="1"/>
</dbReference>
<dbReference type="InterPro" id="IPR017932">
    <property type="entry name" value="GATase_2_dom"/>
</dbReference>
<dbReference type="InterPro" id="IPR029055">
    <property type="entry name" value="Ntn_hydrolases_N"/>
</dbReference>
<evidence type="ECO:0000256" key="4">
    <source>
        <dbReference type="ARBA" id="ARBA00022605"/>
    </source>
</evidence>
<evidence type="ECO:0000256" key="2">
    <source>
        <dbReference type="ARBA" id="ARBA00001927"/>
    </source>
</evidence>
<evidence type="ECO:0000256" key="5">
    <source>
        <dbReference type="ARBA" id="ARBA00022630"/>
    </source>
</evidence>
<gene>
    <name evidence="16" type="ORF">METZ01_LOCUS75519</name>
</gene>
<feature type="non-terminal residue" evidence="16">
    <location>
        <position position="973"/>
    </location>
</feature>
<name>A0A381U346_9ZZZZ</name>
<evidence type="ECO:0000256" key="3">
    <source>
        <dbReference type="ARBA" id="ARBA00009716"/>
    </source>
</evidence>
<keyword evidence="9" id="KW-0560">Oxidoreductase</keyword>
<keyword evidence="6" id="KW-0288">FMN</keyword>
<keyword evidence="4" id="KW-0028">Amino-acid biosynthesis</keyword>
<feature type="domain" description="Glutamine amidotransferase type-2" evidence="15">
    <location>
        <begin position="26"/>
        <end position="422"/>
    </location>
</feature>
<dbReference type="GO" id="GO:0015930">
    <property type="term" value="F:glutamate synthase activity"/>
    <property type="evidence" value="ECO:0007669"/>
    <property type="project" value="InterPro"/>
</dbReference>
<evidence type="ECO:0000259" key="15">
    <source>
        <dbReference type="PROSITE" id="PS51278"/>
    </source>
</evidence>
<evidence type="ECO:0000256" key="8">
    <source>
        <dbReference type="ARBA" id="ARBA00022962"/>
    </source>
</evidence>
<organism evidence="16">
    <name type="scientific">marine metagenome</name>
    <dbReference type="NCBI Taxonomy" id="408172"/>
    <lineage>
        <taxon>unclassified sequences</taxon>
        <taxon>metagenomes</taxon>
        <taxon>ecological metagenomes</taxon>
    </lineage>
</organism>
<dbReference type="InterPro" id="IPR013785">
    <property type="entry name" value="Aldolase_TIM"/>
</dbReference>
<evidence type="ECO:0000256" key="1">
    <source>
        <dbReference type="ARBA" id="ARBA00001917"/>
    </source>
</evidence>
<keyword evidence="13" id="KW-0003">3Fe-4S</keyword>